<dbReference type="AlphaFoldDB" id="A0A2A9FJL8"/>
<gene>
    <name evidence="1" type="ORF">ATK36_5945</name>
</gene>
<organism evidence="1 2">
    <name type="scientific">Amycolatopsis sulphurea</name>
    <dbReference type="NCBI Taxonomy" id="76022"/>
    <lineage>
        <taxon>Bacteria</taxon>
        <taxon>Bacillati</taxon>
        <taxon>Actinomycetota</taxon>
        <taxon>Actinomycetes</taxon>
        <taxon>Pseudonocardiales</taxon>
        <taxon>Pseudonocardiaceae</taxon>
        <taxon>Amycolatopsis</taxon>
    </lineage>
</organism>
<sequence>MSCSCGCGSGTATTTPASTYNRPGLPALSYRIGTHSRFRETMLARIASRPALARLTTREPDDPAIALLDCWAMVGDVLTFYQERLVNEGYLRTAIEPESLIHLGKLVGYTPRPALSASTHLAFTLDPGTKSVIPAGSGAKSVSGQNQVPQTFETTEDLIAREEWNALQVAQNEPVDVNGNTAQGIRRIGVAGTSANLKTGDRLLFLFGSDNPVVRTVEVATADFAAGRTEVTLTVPDGRRNELNQAIEDLADVIGEALPAPVSPWTADSVALLTAAKKYLATVGEVTVVPYRLLRTAQQLSMDLPEQAAIAAAHAGCGVQDWYDLRAKRVIDAAVALLKLILETTRDTDYETAYLKQLAHDLFCPSQELLADGPVPTAEVRDGGKLPCTDCCNRGTALVALTPVLPWLRRDPSRPPRRAIDLQSTVDDLFRADSDVHPKLLIAADPRLGPNLHKAWANQRIAPPPALSGLQVPRVKAVTIDRPAGTTDPDGTTVLYLDNVYDGIARDSWVVLDPGANATSPILQPEPAQVVSVTQATVDVTVKDASGAAKPVGTKQVTVLTVRETFVQPPPAGIIVWAQGESLTAVGDPITTAVGGTEIELGRLYDGLRPGRWLVVSGERADVPHTSGIQTSELTMVAGIRQRVNPEQPGAHVRTYLALATTLSYRYRRATVTLYGNVVAADQGETRTEVLGSGDPGTAGQTFPLRQITADNPLTFLPSANAEGAESTLTTRVSGVRWHETDGLIRSGPAGHDYEEVGAPDGTRSVRFGDGVHGARVPAGAENVTAEYRIGAGHDGNVDAGQINQLSGRAPGVRSVLNPLPSGGGADGDGPADARETIPLRMLALDRLLSVRDYADFTRARAGIGKASAVQLSDGDRQVVHVTIAATGDVRIDPSSGLFTTLEDALAAFGDRGVPVRVAVRDQVLLVLRAGIKVLPDYSWNLVEPAVRAALLDRFSFAHRELGEPAYLSEVFAAVQAVPGVDYADVDVFDGISGDVTPIELATIVDGLTEAKACVPAPGARFAEVFDTVGYVNEFGWDTLTTVALRNGLTLAELVRLNPRLESAELPENGRLTVFRGIRPARLAVLPGAVPEALTLVRIP</sequence>
<dbReference type="EMBL" id="PDJK01000002">
    <property type="protein sequence ID" value="PFG50700.1"/>
    <property type="molecule type" value="Genomic_DNA"/>
</dbReference>
<proteinExistence type="predicted"/>
<keyword evidence="2" id="KW-1185">Reference proteome</keyword>
<name>A0A2A9FJL8_9PSEU</name>
<comment type="caution">
    <text evidence="1">The sequence shown here is derived from an EMBL/GenBank/DDBJ whole genome shotgun (WGS) entry which is preliminary data.</text>
</comment>
<dbReference type="NCBIfam" id="TIGR02243">
    <property type="entry name" value="putative baseplate assembly protein"/>
    <property type="match status" value="1"/>
</dbReference>
<evidence type="ECO:0000313" key="1">
    <source>
        <dbReference type="EMBL" id="PFG50700.1"/>
    </source>
</evidence>
<dbReference type="Proteomes" id="UP000243542">
    <property type="component" value="Unassembled WGS sequence"/>
</dbReference>
<dbReference type="InterPro" id="IPR011749">
    <property type="entry name" value="CHP02243"/>
</dbReference>
<dbReference type="RefSeq" id="WP_098514376.1">
    <property type="nucleotide sequence ID" value="NZ_JBIAKZ010000033.1"/>
</dbReference>
<evidence type="ECO:0000313" key="2">
    <source>
        <dbReference type="Proteomes" id="UP000243542"/>
    </source>
</evidence>
<reference evidence="1 2" key="1">
    <citation type="submission" date="2017-10" db="EMBL/GenBank/DDBJ databases">
        <title>Sequencing the genomes of 1000 actinobacteria strains.</title>
        <authorList>
            <person name="Klenk H.-P."/>
        </authorList>
    </citation>
    <scope>NUCLEOTIDE SEQUENCE [LARGE SCALE GENOMIC DNA]</scope>
    <source>
        <strain evidence="1 2">DSM 46092</strain>
    </source>
</reference>
<accession>A0A2A9FJL8</accession>
<protein>
    <submittedName>
        <fullName evidence="1">Putative phage baseplate assembly protein</fullName>
    </submittedName>
</protein>